<keyword evidence="6" id="KW-1185">Reference proteome</keyword>
<evidence type="ECO:0000313" key="5">
    <source>
        <dbReference type="Proteomes" id="UP000195024"/>
    </source>
</evidence>
<dbReference type="Proteomes" id="UP000321175">
    <property type="component" value="Unassembled WGS sequence"/>
</dbReference>
<name>A0A242KVA5_ENTMU</name>
<protein>
    <recommendedName>
        <fullName evidence="2">LXG domain-containing protein</fullName>
    </recommendedName>
</protein>
<dbReference type="AlphaFoldDB" id="A0A242KVA5"/>
<dbReference type="EMBL" id="BJWA01000011">
    <property type="protein sequence ID" value="GEL80603.1"/>
    <property type="molecule type" value="Genomic_DNA"/>
</dbReference>
<dbReference type="Proteomes" id="UP000195024">
    <property type="component" value="Unassembled WGS sequence"/>
</dbReference>
<gene>
    <name evidence="4" type="ORF">A5802_002888</name>
    <name evidence="3" type="ORF">EMU01_17470</name>
</gene>
<comment type="similarity">
    <text evidence="1">In the N-terminal section; belongs to the LXG family.</text>
</comment>
<proteinExistence type="inferred from homology"/>
<dbReference type="RefSeq" id="WP_071866515.1">
    <property type="nucleotide sequence ID" value="NZ_BJWA01000011.1"/>
</dbReference>
<evidence type="ECO:0000313" key="6">
    <source>
        <dbReference type="Proteomes" id="UP000321175"/>
    </source>
</evidence>
<feature type="domain" description="LXG" evidence="2">
    <location>
        <begin position="1"/>
        <end position="237"/>
    </location>
</feature>
<dbReference type="PROSITE" id="PS51756">
    <property type="entry name" value="LXG"/>
    <property type="match status" value="1"/>
</dbReference>
<organism evidence="4 5">
    <name type="scientific">Enterococcus mundtii</name>
    <dbReference type="NCBI Taxonomy" id="53346"/>
    <lineage>
        <taxon>Bacteria</taxon>
        <taxon>Bacillati</taxon>
        <taxon>Bacillota</taxon>
        <taxon>Bacilli</taxon>
        <taxon>Lactobacillales</taxon>
        <taxon>Enterococcaceae</taxon>
        <taxon>Enterococcus</taxon>
    </lineage>
</organism>
<dbReference type="InterPro" id="IPR006829">
    <property type="entry name" value="LXG_dom"/>
</dbReference>
<evidence type="ECO:0000313" key="4">
    <source>
        <dbReference type="EMBL" id="OTP24978.1"/>
    </source>
</evidence>
<evidence type="ECO:0000256" key="1">
    <source>
        <dbReference type="ARBA" id="ARBA00034117"/>
    </source>
</evidence>
<reference evidence="4 5" key="1">
    <citation type="submission" date="2017-05" db="EMBL/GenBank/DDBJ databases">
        <title>The Genome Sequence of Enterococcus mundtii 6B1_DIV0119.</title>
        <authorList>
            <consortium name="The Broad Institute Genomics Platform"/>
            <consortium name="The Broad Institute Genomic Center for Infectious Diseases"/>
            <person name="Earl A."/>
            <person name="Manson A."/>
            <person name="Schwartman J."/>
            <person name="Gilmore M."/>
            <person name="Abouelleil A."/>
            <person name="Cao P."/>
            <person name="Chapman S."/>
            <person name="Cusick C."/>
            <person name="Shea T."/>
            <person name="Young S."/>
            <person name="Neafsey D."/>
            <person name="Nusbaum C."/>
            <person name="Birren B."/>
        </authorList>
    </citation>
    <scope>NUCLEOTIDE SEQUENCE [LARGE SCALE GENOMIC DNA]</scope>
    <source>
        <strain evidence="4 5">6B1_DIV0119</strain>
    </source>
</reference>
<sequence>MGLIYSATESSNLMSNLTTNLSLARTTITQLRTGSQQVVQAVDGKKLSGAAYQAGKGLFSELIIPTINRVNTAVQGIQSDLNLYSSAHQMIASEGYLDEENLSGQIRAKTFAKQSIDNHAQTIRQIANTSIVPGITEMLSDFHRNLMRMADSLQEDIYKLQRKQQKLHAFNTQTSGLFNNSLLELKLAMQSVLVLNQTTIKTDGSYVLPKGVDGSWFEKYKPNGQALLEESSNNAYLELYAEIEKLVQPLKDGKTDTIRRLEMLLSNYPDALVNKLASNDEFLMLANHLPSGMKNKLFSGLAKYEMFGKAVAQGKWIPKIDTIGKAYLHFTKFTSPVKTYVSEALKKSQFVQGAKNWGVAKGLGTAGQVATYAQLGVTFAANAVNEYGKTGSVGKGIIGGGIEMVKSIGPLEGMTIGSAIGGAIGTAIPIPFLGTVSGAVGGALIGGAIGGINKLVQFVKPDIYDSAKDGAYSLHDKASEAISDVTKKMGKSVTQNISTVKRVFSNIQVVGKSIGKVLSSVKLLGVSVNG</sequence>
<evidence type="ECO:0000313" key="3">
    <source>
        <dbReference type="EMBL" id="GEL80603.1"/>
    </source>
</evidence>
<accession>A0A242KVA5</accession>
<dbReference type="GeneID" id="61000687"/>
<dbReference type="EMBL" id="NGMS01000003">
    <property type="protein sequence ID" value="OTP24978.1"/>
    <property type="molecule type" value="Genomic_DNA"/>
</dbReference>
<evidence type="ECO:0000259" key="2">
    <source>
        <dbReference type="PROSITE" id="PS51756"/>
    </source>
</evidence>
<reference evidence="3 6" key="2">
    <citation type="submission" date="2019-07" db="EMBL/GenBank/DDBJ databases">
        <title>Whole genome shotgun sequence of Enterococcus mundtii NBRC 100490.</title>
        <authorList>
            <person name="Hosoyama A."/>
            <person name="Uohara A."/>
            <person name="Ohji S."/>
            <person name="Ichikawa N."/>
        </authorList>
    </citation>
    <scope>NUCLEOTIDE SEQUENCE [LARGE SCALE GENOMIC DNA]</scope>
    <source>
        <strain evidence="3 6">NBRC 100490</strain>
    </source>
</reference>
<comment type="caution">
    <text evidence="4">The sequence shown here is derived from an EMBL/GenBank/DDBJ whole genome shotgun (WGS) entry which is preliminary data.</text>
</comment>